<protein>
    <submittedName>
        <fullName evidence="6">TetR family transcriptional regulator</fullName>
    </submittedName>
</protein>
<dbReference type="KEGG" id="sata:C5746_34420"/>
<dbReference type="RefSeq" id="WP_114247613.1">
    <property type="nucleotide sequence ID" value="NZ_CP027306.1"/>
</dbReference>
<dbReference type="Pfam" id="PF02909">
    <property type="entry name" value="TetR_C_1"/>
    <property type="match status" value="1"/>
</dbReference>
<dbReference type="InterPro" id="IPR001647">
    <property type="entry name" value="HTH_TetR"/>
</dbReference>
<dbReference type="InterPro" id="IPR009057">
    <property type="entry name" value="Homeodomain-like_sf"/>
</dbReference>
<dbReference type="Proteomes" id="UP000252698">
    <property type="component" value="Chromosome"/>
</dbReference>
<dbReference type="GeneID" id="95523453"/>
<proteinExistence type="predicted"/>
<dbReference type="InterPro" id="IPR004111">
    <property type="entry name" value="Repressor_TetR_C"/>
</dbReference>
<dbReference type="EMBL" id="CP027306">
    <property type="protein sequence ID" value="AXE81205.1"/>
    <property type="molecule type" value="Genomic_DNA"/>
</dbReference>
<feature type="DNA-binding region" description="H-T-H motif" evidence="4">
    <location>
        <begin position="39"/>
        <end position="58"/>
    </location>
</feature>
<keyword evidence="3" id="KW-0804">Transcription</keyword>
<dbReference type="Pfam" id="PF00440">
    <property type="entry name" value="TetR_N"/>
    <property type="match status" value="1"/>
</dbReference>
<evidence type="ECO:0000313" key="7">
    <source>
        <dbReference type="Proteomes" id="UP000252698"/>
    </source>
</evidence>
<evidence type="ECO:0000313" key="6">
    <source>
        <dbReference type="EMBL" id="AXE81205.1"/>
    </source>
</evidence>
<dbReference type="Gene3D" id="1.10.357.10">
    <property type="entry name" value="Tetracycline Repressor, domain 2"/>
    <property type="match status" value="1"/>
</dbReference>
<evidence type="ECO:0000256" key="3">
    <source>
        <dbReference type="ARBA" id="ARBA00023163"/>
    </source>
</evidence>
<dbReference type="SUPFAM" id="SSF46689">
    <property type="entry name" value="Homeodomain-like"/>
    <property type="match status" value="1"/>
</dbReference>
<reference evidence="6 7" key="1">
    <citation type="journal article" date="2018" name="Front. Microbiol.">
        <title>Genome Sequencing of Streptomyces atratus SCSIOZH16 and Activation Production of Nocardamine via Metabolic Engineering.</title>
        <authorList>
            <person name="Li Y."/>
            <person name="Zhang C."/>
            <person name="Liu C."/>
            <person name="Ju J."/>
            <person name="Ma J."/>
        </authorList>
    </citation>
    <scope>NUCLEOTIDE SEQUENCE [LARGE SCALE GENOMIC DNA]</scope>
    <source>
        <strain evidence="6 7">SCSIO_ZH16</strain>
    </source>
</reference>
<dbReference type="InterPro" id="IPR036271">
    <property type="entry name" value="Tet_transcr_reg_TetR-rel_C_sf"/>
</dbReference>
<dbReference type="GO" id="GO:0045892">
    <property type="term" value="P:negative regulation of DNA-templated transcription"/>
    <property type="evidence" value="ECO:0007669"/>
    <property type="project" value="InterPro"/>
</dbReference>
<name>A0A2Z5JP94_STRAR</name>
<dbReference type="GO" id="GO:0003677">
    <property type="term" value="F:DNA binding"/>
    <property type="evidence" value="ECO:0007669"/>
    <property type="project" value="UniProtKB-UniRule"/>
</dbReference>
<organism evidence="6 7">
    <name type="scientific">Streptomyces atratus</name>
    <dbReference type="NCBI Taxonomy" id="1893"/>
    <lineage>
        <taxon>Bacteria</taxon>
        <taxon>Bacillati</taxon>
        <taxon>Actinomycetota</taxon>
        <taxon>Actinomycetes</taxon>
        <taxon>Kitasatosporales</taxon>
        <taxon>Streptomycetaceae</taxon>
        <taxon>Streptomyces</taxon>
    </lineage>
</organism>
<gene>
    <name evidence="6" type="ORF">C5746_34420</name>
</gene>
<sequence>MVVEKASTPKNGRPRAVTLDAILDAATEIADDRGLDAVTFRVVADRLGVSPMAIHRTTGGIDALQHALVSRIVGEVTRSVHWPDDWCGVVRLFADTLHDLLMRHPVILEAHRRASLVGPGADDVALRVVDALRTAGLDEEGAVYAYGALHDFVTGHVAIRLGRGDPEQLRLPPERRAMSVFADHHDYDRRFAYGLDLVIGGIAAAAAPVSHEEQR</sequence>
<evidence type="ECO:0000256" key="4">
    <source>
        <dbReference type="PROSITE-ProRule" id="PRU00335"/>
    </source>
</evidence>
<accession>A0A2Z5JP94</accession>
<dbReference type="AlphaFoldDB" id="A0A2Z5JP94"/>
<keyword evidence="2 4" id="KW-0238">DNA-binding</keyword>
<dbReference type="SUPFAM" id="SSF48498">
    <property type="entry name" value="Tetracyclin repressor-like, C-terminal domain"/>
    <property type="match status" value="1"/>
</dbReference>
<evidence type="ECO:0000256" key="1">
    <source>
        <dbReference type="ARBA" id="ARBA00023015"/>
    </source>
</evidence>
<evidence type="ECO:0000256" key="2">
    <source>
        <dbReference type="ARBA" id="ARBA00023125"/>
    </source>
</evidence>
<dbReference type="PROSITE" id="PS50977">
    <property type="entry name" value="HTH_TETR_2"/>
    <property type="match status" value="1"/>
</dbReference>
<evidence type="ECO:0000259" key="5">
    <source>
        <dbReference type="PROSITE" id="PS50977"/>
    </source>
</evidence>
<feature type="domain" description="HTH tetR-type" evidence="5">
    <location>
        <begin position="16"/>
        <end position="76"/>
    </location>
</feature>
<keyword evidence="1" id="KW-0805">Transcription regulation</keyword>